<comment type="caution">
    <text evidence="1">The sequence shown here is derived from an EMBL/GenBank/DDBJ whole genome shotgun (WGS) entry which is preliminary data.</text>
</comment>
<gene>
    <name evidence="1" type="ORF">OPT61_g3944</name>
</gene>
<evidence type="ECO:0000313" key="1">
    <source>
        <dbReference type="EMBL" id="KAJ8114094.1"/>
    </source>
</evidence>
<dbReference type="EMBL" id="JAPHNI010000213">
    <property type="protein sequence ID" value="KAJ8114094.1"/>
    <property type="molecule type" value="Genomic_DNA"/>
</dbReference>
<dbReference type="Proteomes" id="UP001153331">
    <property type="component" value="Unassembled WGS sequence"/>
</dbReference>
<name>A0ACC2IFX1_9PLEO</name>
<reference evidence="1" key="1">
    <citation type="submission" date="2022-11" db="EMBL/GenBank/DDBJ databases">
        <title>Genome Sequence of Boeremia exigua.</title>
        <authorList>
            <person name="Buettner E."/>
        </authorList>
    </citation>
    <scope>NUCLEOTIDE SEQUENCE</scope>
    <source>
        <strain evidence="1">CU02</strain>
    </source>
</reference>
<keyword evidence="2" id="KW-1185">Reference proteome</keyword>
<organism evidence="1 2">
    <name type="scientific">Boeremia exigua</name>
    <dbReference type="NCBI Taxonomy" id="749465"/>
    <lineage>
        <taxon>Eukaryota</taxon>
        <taxon>Fungi</taxon>
        <taxon>Dikarya</taxon>
        <taxon>Ascomycota</taxon>
        <taxon>Pezizomycotina</taxon>
        <taxon>Dothideomycetes</taxon>
        <taxon>Pleosporomycetidae</taxon>
        <taxon>Pleosporales</taxon>
        <taxon>Pleosporineae</taxon>
        <taxon>Didymellaceae</taxon>
        <taxon>Boeremia</taxon>
    </lineage>
</organism>
<evidence type="ECO:0000313" key="2">
    <source>
        <dbReference type="Proteomes" id="UP001153331"/>
    </source>
</evidence>
<accession>A0ACC2IFX1</accession>
<sequence length="276" mass="32028">MLARAPHLPKIRNEIYAHLIEDVDTNVGHKTIRLRPRTEFSSHWRRKNPHRGEVYAFNQVCRTTRREFGPLYVAQIAHRIRVDKLLLPKFLNDFILADEVKSNFALKPKKIEIELNYPVGGNPLRLNVLPLLALFLGNEDLQCTFLNKFGPLLEVDTLFRDHAVAWGDAILEDLLEILLYTPSGTTTVVDLVFREDAERAFISDITEKKFRAPNSMHDYLRDLGGMETATWNPRVGVWNVQGRVEFVVSKRSPKSAENRVMRYDKVFQTQYRLIED</sequence>
<proteinExistence type="predicted"/>
<protein>
    <submittedName>
        <fullName evidence="1">Uncharacterized protein</fullName>
    </submittedName>
</protein>